<dbReference type="InterPro" id="IPR054542">
    <property type="entry name" value="Cys_met_metab_PP"/>
</dbReference>
<dbReference type="NCBIfam" id="TIGR01324">
    <property type="entry name" value="cysta_beta_ly_B"/>
    <property type="match status" value="1"/>
</dbReference>
<dbReference type="InParanoid" id="A0A420WK66"/>
<dbReference type="InterPro" id="IPR015421">
    <property type="entry name" value="PyrdxlP-dep_Trfase_major"/>
</dbReference>
<dbReference type="PIRSF" id="PIRSF001434">
    <property type="entry name" value="CGS"/>
    <property type="match status" value="1"/>
</dbReference>
<dbReference type="RefSeq" id="WP_121099183.1">
    <property type="nucleotide sequence ID" value="NZ_RBII01000001.1"/>
</dbReference>
<comment type="caution">
    <text evidence="10">The sequence shown here is derived from an EMBL/GenBank/DDBJ whole genome shotgun (WGS) entry which is preliminary data.</text>
</comment>
<evidence type="ECO:0000256" key="9">
    <source>
        <dbReference type="RuleBase" id="RU362118"/>
    </source>
</evidence>
<evidence type="ECO:0000256" key="2">
    <source>
        <dbReference type="ARBA" id="ARBA00009077"/>
    </source>
</evidence>
<evidence type="ECO:0000256" key="4">
    <source>
        <dbReference type="ARBA" id="ARBA00023239"/>
    </source>
</evidence>
<comment type="catalytic activity">
    <reaction evidence="6">
        <text>L,L-cystathionine + H2O = L-homocysteine + pyruvate + NH4(+)</text>
        <dbReference type="Rhea" id="RHEA:13965"/>
        <dbReference type="ChEBI" id="CHEBI:15361"/>
        <dbReference type="ChEBI" id="CHEBI:15377"/>
        <dbReference type="ChEBI" id="CHEBI:28938"/>
        <dbReference type="ChEBI" id="CHEBI:58161"/>
        <dbReference type="ChEBI" id="CHEBI:58199"/>
    </reaction>
</comment>
<protein>
    <submittedName>
        <fullName evidence="10">Cystathionine beta-lyase</fullName>
    </submittedName>
</protein>
<evidence type="ECO:0000256" key="3">
    <source>
        <dbReference type="ARBA" id="ARBA00022898"/>
    </source>
</evidence>
<evidence type="ECO:0000256" key="8">
    <source>
        <dbReference type="PIRSR" id="PIRSR001434-2"/>
    </source>
</evidence>
<dbReference type="AlphaFoldDB" id="A0A420WK66"/>
<evidence type="ECO:0000256" key="6">
    <source>
        <dbReference type="ARBA" id="ARBA00047517"/>
    </source>
</evidence>
<dbReference type="FunCoup" id="A0A420WK66">
    <property type="interactions" value="112"/>
</dbReference>
<dbReference type="InterPro" id="IPR015424">
    <property type="entry name" value="PyrdxlP-dep_Trfase"/>
</dbReference>
<dbReference type="PROSITE" id="PS00868">
    <property type="entry name" value="CYS_MET_METAB_PP"/>
    <property type="match status" value="1"/>
</dbReference>
<dbReference type="Pfam" id="PF01053">
    <property type="entry name" value="Cys_Met_Meta_PP"/>
    <property type="match status" value="1"/>
</dbReference>
<reference evidence="10 11" key="1">
    <citation type="submission" date="2018-10" db="EMBL/GenBank/DDBJ databases">
        <title>Genomic Encyclopedia of Type Strains, Phase IV (KMG-IV): sequencing the most valuable type-strain genomes for metagenomic binning, comparative biology and taxonomic classification.</title>
        <authorList>
            <person name="Goeker M."/>
        </authorList>
    </citation>
    <scope>NUCLEOTIDE SEQUENCE [LARGE SCALE GENOMIC DNA]</scope>
    <source>
        <strain evidence="10 11">DSM 22008</strain>
    </source>
</reference>
<dbReference type="SUPFAM" id="SSF53383">
    <property type="entry name" value="PLP-dependent transferases"/>
    <property type="match status" value="1"/>
</dbReference>
<sequence>MKRETQFTHLGRPKAGLGTAVNPSVTRASTLLFNDAKDLYRSDVRGYGRHGAEVHDALAEMFTHLEGGAGTTLFPSGLMACTLPILSQVKTGDHVLLTDSSYGPTRNFCFTSLKNMGIEVDCYDPRIGAKIQSLVKPNTKLIILESPGSLTFEIQDIPAITAVAKTMGVTTLIDNTWSAGLVLSPLALGVDISCHAATKYFGGHSDVMYGAAIAADKQTAKTIAQTAKNFGNASSPDDAYQILRGFRTVMHRFKHQESSALALAKWLDTREEIQSVLHPALESHPDHSIWKRDFTGSGCIFSVVMQKVSSKKIEAFINALKIFGIGYSYGGFESLAIQCDPQLRRETAQPLSGPLVRFACGLENVDDLKGDIEQALVALT</sequence>
<dbReference type="GO" id="GO:0019346">
    <property type="term" value="P:transsulfuration"/>
    <property type="evidence" value="ECO:0007669"/>
    <property type="project" value="InterPro"/>
</dbReference>
<keyword evidence="3 8" id="KW-0663">Pyridoxal phosphate</keyword>
<dbReference type="Proteomes" id="UP000282211">
    <property type="component" value="Unassembled WGS sequence"/>
</dbReference>
<evidence type="ECO:0000256" key="5">
    <source>
        <dbReference type="ARBA" id="ARBA00046315"/>
    </source>
</evidence>
<name>A0A420WK66_9PROT</name>
<accession>A0A420WK66</accession>
<dbReference type="InterPro" id="IPR000277">
    <property type="entry name" value="Cys/Met-Metab_PyrdxlP-dep_enz"/>
</dbReference>
<dbReference type="Gene3D" id="3.40.640.10">
    <property type="entry name" value="Type I PLP-dependent aspartate aminotransferase-like (Major domain)"/>
    <property type="match status" value="1"/>
</dbReference>
<dbReference type="InterPro" id="IPR015422">
    <property type="entry name" value="PyrdxlP-dep_Trfase_small"/>
</dbReference>
<proteinExistence type="inferred from homology"/>
<organism evidence="10 11">
    <name type="scientific">Litorimonas taeanensis</name>
    <dbReference type="NCBI Taxonomy" id="568099"/>
    <lineage>
        <taxon>Bacteria</taxon>
        <taxon>Pseudomonadati</taxon>
        <taxon>Pseudomonadota</taxon>
        <taxon>Alphaproteobacteria</taxon>
        <taxon>Maricaulales</taxon>
        <taxon>Robiginitomaculaceae</taxon>
    </lineage>
</organism>
<dbReference type="FunFam" id="3.40.640.10:FF:000046">
    <property type="entry name" value="Cystathionine gamma-lyase"/>
    <property type="match status" value="1"/>
</dbReference>
<feature type="modified residue" description="N6-(pyridoxal phosphate)lysine" evidence="8">
    <location>
        <position position="199"/>
    </location>
</feature>
<keyword evidence="4 10" id="KW-0456">Lyase</keyword>
<dbReference type="GO" id="GO:0047804">
    <property type="term" value="F:cysteine-S-conjugate beta-lyase activity"/>
    <property type="evidence" value="ECO:0007669"/>
    <property type="project" value="UniProtKB-EC"/>
</dbReference>
<dbReference type="InterPro" id="IPR006233">
    <property type="entry name" value="Cys_b_lyase_bac"/>
</dbReference>
<keyword evidence="11" id="KW-1185">Reference proteome</keyword>
<dbReference type="PANTHER" id="PTHR43500">
    <property type="entry name" value="CYSTATHIONINE BETA-LYASE-RELATED"/>
    <property type="match status" value="1"/>
</dbReference>
<evidence type="ECO:0000313" key="11">
    <source>
        <dbReference type="Proteomes" id="UP000282211"/>
    </source>
</evidence>
<dbReference type="PANTHER" id="PTHR43500:SF1">
    <property type="entry name" value="CYSTATHIONINE BETA-LYASE-RELATED"/>
    <property type="match status" value="1"/>
</dbReference>
<dbReference type="GO" id="GO:0019450">
    <property type="term" value="P:L-cysteine catabolic process to pyruvate"/>
    <property type="evidence" value="ECO:0007669"/>
    <property type="project" value="TreeGrafter"/>
</dbReference>
<comment type="catalytic activity">
    <reaction evidence="7">
        <text>an S-substituted L-cysteine + H2O = a thiol + pyruvate + NH4(+)</text>
        <dbReference type="Rhea" id="RHEA:18121"/>
        <dbReference type="ChEBI" id="CHEBI:15361"/>
        <dbReference type="ChEBI" id="CHEBI:15377"/>
        <dbReference type="ChEBI" id="CHEBI:28938"/>
        <dbReference type="ChEBI" id="CHEBI:29256"/>
        <dbReference type="ChEBI" id="CHEBI:58717"/>
        <dbReference type="EC" id="4.4.1.13"/>
    </reaction>
</comment>
<evidence type="ECO:0000256" key="1">
    <source>
        <dbReference type="ARBA" id="ARBA00001933"/>
    </source>
</evidence>
<evidence type="ECO:0000313" key="10">
    <source>
        <dbReference type="EMBL" id="RKQ71407.1"/>
    </source>
</evidence>
<dbReference type="GO" id="GO:0030170">
    <property type="term" value="F:pyridoxal phosphate binding"/>
    <property type="evidence" value="ECO:0007669"/>
    <property type="project" value="InterPro"/>
</dbReference>
<comment type="pathway">
    <text evidence="5">Amino-acid biosynthesis; L-methionine biosynthesis via de novo pathway; L-homocysteine from L-cystathionine: step 1/1.</text>
</comment>
<comment type="similarity">
    <text evidence="2 9">Belongs to the trans-sulfuration enzymes family.</text>
</comment>
<evidence type="ECO:0000256" key="7">
    <source>
        <dbReference type="ARBA" id="ARBA00047625"/>
    </source>
</evidence>
<dbReference type="Gene3D" id="3.90.1150.10">
    <property type="entry name" value="Aspartate Aminotransferase, domain 1"/>
    <property type="match status" value="1"/>
</dbReference>
<gene>
    <name evidence="10" type="ORF">DES40_0723</name>
</gene>
<dbReference type="EMBL" id="RBII01000001">
    <property type="protein sequence ID" value="RKQ71407.1"/>
    <property type="molecule type" value="Genomic_DNA"/>
</dbReference>
<dbReference type="OrthoDB" id="9790858at2"/>
<comment type="cofactor">
    <cofactor evidence="1 9">
        <name>pyridoxal 5'-phosphate</name>
        <dbReference type="ChEBI" id="CHEBI:597326"/>
    </cofactor>
</comment>